<dbReference type="KEGG" id="sact:DMT42_00600"/>
<evidence type="ECO:0000256" key="2">
    <source>
        <dbReference type="SAM" id="Phobius"/>
    </source>
</evidence>
<dbReference type="OrthoDB" id="4331257at2"/>
<dbReference type="Proteomes" id="UP000247634">
    <property type="component" value="Chromosome"/>
</dbReference>
<dbReference type="EMBL" id="CP029788">
    <property type="protein sequence ID" value="AWT40986.1"/>
    <property type="molecule type" value="Genomic_DNA"/>
</dbReference>
<keyword evidence="2" id="KW-1133">Transmembrane helix</keyword>
<evidence type="ECO:0000313" key="3">
    <source>
        <dbReference type="EMBL" id="AWT40986.1"/>
    </source>
</evidence>
<reference evidence="3 4" key="1">
    <citation type="submission" date="2018-06" db="EMBL/GenBank/DDBJ databases">
        <title>The complete genome sequence of a nosiheptide producer Streptomyces actuosus ATCC 25421: deducing the ability of producing a new class III lantibiotics.</title>
        <authorList>
            <person name="Liu W."/>
            <person name="Sun F."/>
            <person name="Hu Y."/>
        </authorList>
    </citation>
    <scope>NUCLEOTIDE SEQUENCE [LARGE SCALE GENOMIC DNA]</scope>
    <source>
        <strain evidence="3 4">ATCC 25421</strain>
    </source>
</reference>
<feature type="transmembrane region" description="Helical" evidence="2">
    <location>
        <begin position="64"/>
        <end position="83"/>
    </location>
</feature>
<gene>
    <name evidence="3" type="ORF">DMT42_00600</name>
</gene>
<dbReference type="AlphaFoldDB" id="A0A2U9NUT6"/>
<feature type="region of interest" description="Disordered" evidence="1">
    <location>
        <begin position="86"/>
        <end position="106"/>
    </location>
</feature>
<evidence type="ECO:0000256" key="1">
    <source>
        <dbReference type="SAM" id="MobiDB-lite"/>
    </source>
</evidence>
<name>A0A2U9NUT6_STRAS</name>
<sequence length="106" mass="11282">MKSRQGGTGTAEDVHMPAREGSMEAVKQLRQLRTVYAWGAAAWTGCLLLTLVGERGSTRQTVLLLVLLAAFLTLLLWSTWCLWESGAKRRPGPASAAAPSGGAGEK</sequence>
<evidence type="ECO:0000313" key="4">
    <source>
        <dbReference type="Proteomes" id="UP000247634"/>
    </source>
</evidence>
<proteinExistence type="predicted"/>
<keyword evidence="4" id="KW-1185">Reference proteome</keyword>
<feature type="transmembrane region" description="Helical" evidence="2">
    <location>
        <begin position="35"/>
        <end position="52"/>
    </location>
</feature>
<protein>
    <submittedName>
        <fullName evidence="3">Uncharacterized protein</fullName>
    </submittedName>
</protein>
<keyword evidence="2" id="KW-0812">Transmembrane</keyword>
<accession>A0A2U9NUT6</accession>
<keyword evidence="2" id="KW-0472">Membrane</keyword>
<organism evidence="3 4">
    <name type="scientific">Streptomyces actuosus</name>
    <dbReference type="NCBI Taxonomy" id="1885"/>
    <lineage>
        <taxon>Bacteria</taxon>
        <taxon>Bacillati</taxon>
        <taxon>Actinomycetota</taxon>
        <taxon>Actinomycetes</taxon>
        <taxon>Kitasatosporales</taxon>
        <taxon>Streptomycetaceae</taxon>
        <taxon>Streptomyces</taxon>
    </lineage>
</organism>